<dbReference type="AlphaFoldDB" id="A0A6H1Z829"/>
<protein>
    <submittedName>
        <fullName evidence="1">Uncharacterized protein</fullName>
    </submittedName>
</protein>
<sequence length="178" mass="19888">MRKGPEEYREGGKTKMELQKEVDAETGQEMIQLLENGCVIARIYPHPEGIRIVSEYLDGVQHEAVMPPALVVKFTRLPGETNKEDWGSTLLAGWPCCACDEMIMDDPDASVVLVDKLATWEYPSWGNILEGSGGRASASLCGRCTNEERPPKYAIRNEGEVHIRVPLDELEDLEGERE</sequence>
<reference evidence="1" key="1">
    <citation type="submission" date="2020-03" db="EMBL/GenBank/DDBJ databases">
        <title>The deep terrestrial virosphere.</title>
        <authorList>
            <person name="Holmfeldt K."/>
            <person name="Nilsson E."/>
            <person name="Simone D."/>
            <person name="Lopez-Fernandez M."/>
            <person name="Wu X."/>
            <person name="de Brujin I."/>
            <person name="Lundin D."/>
            <person name="Andersson A."/>
            <person name="Bertilsson S."/>
            <person name="Dopson M."/>
        </authorList>
    </citation>
    <scope>NUCLEOTIDE SEQUENCE</scope>
    <source>
        <strain evidence="1">MM171A00097</strain>
    </source>
</reference>
<organism evidence="1">
    <name type="scientific">viral metagenome</name>
    <dbReference type="NCBI Taxonomy" id="1070528"/>
    <lineage>
        <taxon>unclassified sequences</taxon>
        <taxon>metagenomes</taxon>
        <taxon>organismal metagenomes</taxon>
    </lineage>
</organism>
<accession>A0A6H1Z829</accession>
<proteinExistence type="predicted"/>
<evidence type="ECO:0000313" key="1">
    <source>
        <dbReference type="EMBL" id="QJA43445.1"/>
    </source>
</evidence>
<gene>
    <name evidence="1" type="ORF">MM171A00097_0092</name>
</gene>
<name>A0A6H1Z829_9ZZZZ</name>
<dbReference type="EMBL" id="MT143710">
    <property type="protein sequence ID" value="QJA43445.1"/>
    <property type="molecule type" value="Genomic_DNA"/>
</dbReference>